<dbReference type="EMBL" id="WHVB01000005">
    <property type="protein sequence ID" value="KAF8482763.1"/>
    <property type="molecule type" value="Genomic_DNA"/>
</dbReference>
<evidence type="ECO:0000256" key="6">
    <source>
        <dbReference type="SAM" id="MobiDB-lite"/>
    </source>
</evidence>
<dbReference type="GO" id="GO:0075523">
    <property type="term" value="P:viral translational frameshifting"/>
    <property type="evidence" value="ECO:0007669"/>
    <property type="project" value="UniProtKB-KW"/>
</dbReference>
<protein>
    <recommendedName>
        <fullName evidence="4">Ornithine decarboxylase antizyme</fullName>
    </recommendedName>
</protein>
<organism evidence="7 8">
    <name type="scientific">Russula ochroleuca</name>
    <dbReference type="NCBI Taxonomy" id="152965"/>
    <lineage>
        <taxon>Eukaryota</taxon>
        <taxon>Fungi</taxon>
        <taxon>Dikarya</taxon>
        <taxon>Basidiomycota</taxon>
        <taxon>Agaricomycotina</taxon>
        <taxon>Agaricomycetes</taxon>
        <taxon>Russulales</taxon>
        <taxon>Russulaceae</taxon>
        <taxon>Russula</taxon>
    </lineage>
</organism>
<reference evidence="7" key="2">
    <citation type="journal article" date="2020" name="Nat. Commun.">
        <title>Large-scale genome sequencing of mycorrhizal fungi provides insights into the early evolution of symbiotic traits.</title>
        <authorList>
            <person name="Miyauchi S."/>
            <person name="Kiss E."/>
            <person name="Kuo A."/>
            <person name="Drula E."/>
            <person name="Kohler A."/>
            <person name="Sanchez-Garcia M."/>
            <person name="Morin E."/>
            <person name="Andreopoulos B."/>
            <person name="Barry K.W."/>
            <person name="Bonito G."/>
            <person name="Buee M."/>
            <person name="Carver A."/>
            <person name="Chen C."/>
            <person name="Cichocki N."/>
            <person name="Clum A."/>
            <person name="Culley D."/>
            <person name="Crous P.W."/>
            <person name="Fauchery L."/>
            <person name="Girlanda M."/>
            <person name="Hayes R.D."/>
            <person name="Keri Z."/>
            <person name="LaButti K."/>
            <person name="Lipzen A."/>
            <person name="Lombard V."/>
            <person name="Magnuson J."/>
            <person name="Maillard F."/>
            <person name="Murat C."/>
            <person name="Nolan M."/>
            <person name="Ohm R.A."/>
            <person name="Pangilinan J."/>
            <person name="Pereira M.F."/>
            <person name="Perotto S."/>
            <person name="Peter M."/>
            <person name="Pfister S."/>
            <person name="Riley R."/>
            <person name="Sitrit Y."/>
            <person name="Stielow J.B."/>
            <person name="Szollosi G."/>
            <person name="Zifcakova L."/>
            <person name="Stursova M."/>
            <person name="Spatafora J.W."/>
            <person name="Tedersoo L."/>
            <person name="Vaario L.M."/>
            <person name="Yamada A."/>
            <person name="Yan M."/>
            <person name="Wang P."/>
            <person name="Xu J."/>
            <person name="Bruns T."/>
            <person name="Baldrian P."/>
            <person name="Vilgalys R."/>
            <person name="Dunand C."/>
            <person name="Henrissat B."/>
            <person name="Grigoriev I.V."/>
            <person name="Hibbett D."/>
            <person name="Nagy L.G."/>
            <person name="Martin F.M."/>
        </authorList>
    </citation>
    <scope>NUCLEOTIDE SEQUENCE</scope>
    <source>
        <strain evidence="7">Prilba</strain>
    </source>
</reference>
<dbReference type="GO" id="GO:0008073">
    <property type="term" value="F:ornithine decarboxylase inhibitor activity"/>
    <property type="evidence" value="ECO:0007669"/>
    <property type="project" value="InterPro"/>
</dbReference>
<dbReference type="AlphaFoldDB" id="A0A9P5N019"/>
<evidence type="ECO:0000313" key="7">
    <source>
        <dbReference type="EMBL" id="KAF8482763.1"/>
    </source>
</evidence>
<dbReference type="Gene3D" id="3.40.630.60">
    <property type="match status" value="1"/>
</dbReference>
<dbReference type="InterPro" id="IPR016181">
    <property type="entry name" value="Acyl_CoA_acyltransferase"/>
</dbReference>
<evidence type="ECO:0000256" key="3">
    <source>
        <dbReference type="ARBA" id="ARBA00011486"/>
    </source>
</evidence>
<dbReference type="SUPFAM" id="SSF55729">
    <property type="entry name" value="Acyl-CoA N-acyltransferases (Nat)"/>
    <property type="match status" value="1"/>
</dbReference>
<dbReference type="InterPro" id="IPR038581">
    <property type="entry name" value="ODC_AZ_sf"/>
</dbReference>
<dbReference type="GO" id="GO:0005634">
    <property type="term" value="C:nucleus"/>
    <property type="evidence" value="ECO:0007669"/>
    <property type="project" value="TreeGrafter"/>
</dbReference>
<comment type="subunit">
    <text evidence="3">Interacts with ODC and thereby sterically blocks ODC homodimerization.</text>
</comment>
<comment type="caution">
    <text evidence="7">The sequence shown here is derived from an EMBL/GenBank/DDBJ whole genome shotgun (WGS) entry which is preliminary data.</text>
</comment>
<reference evidence="7" key="1">
    <citation type="submission" date="2019-10" db="EMBL/GenBank/DDBJ databases">
        <authorList>
            <consortium name="DOE Joint Genome Institute"/>
            <person name="Kuo A."/>
            <person name="Miyauchi S."/>
            <person name="Kiss E."/>
            <person name="Drula E."/>
            <person name="Kohler A."/>
            <person name="Sanchez-Garcia M."/>
            <person name="Andreopoulos B."/>
            <person name="Barry K.W."/>
            <person name="Bonito G."/>
            <person name="Buee M."/>
            <person name="Carver A."/>
            <person name="Chen C."/>
            <person name="Cichocki N."/>
            <person name="Clum A."/>
            <person name="Culley D."/>
            <person name="Crous P.W."/>
            <person name="Fauchery L."/>
            <person name="Girlanda M."/>
            <person name="Hayes R."/>
            <person name="Keri Z."/>
            <person name="LaButti K."/>
            <person name="Lipzen A."/>
            <person name="Lombard V."/>
            <person name="Magnuson J."/>
            <person name="Maillard F."/>
            <person name="Morin E."/>
            <person name="Murat C."/>
            <person name="Nolan M."/>
            <person name="Ohm R."/>
            <person name="Pangilinan J."/>
            <person name="Pereira M."/>
            <person name="Perotto S."/>
            <person name="Peter M."/>
            <person name="Riley R."/>
            <person name="Sitrit Y."/>
            <person name="Stielow B."/>
            <person name="Szollosi G."/>
            <person name="Zifcakova L."/>
            <person name="Stursova M."/>
            <person name="Spatafora J.W."/>
            <person name="Tedersoo L."/>
            <person name="Vaario L.-M."/>
            <person name="Yamada A."/>
            <person name="Yan M."/>
            <person name="Wang P."/>
            <person name="Xu J."/>
            <person name="Bruns T."/>
            <person name="Baldrian P."/>
            <person name="Vilgalys R."/>
            <person name="Henrissat B."/>
            <person name="Grigoriev I.V."/>
            <person name="Hibbett D."/>
            <person name="Nagy L.G."/>
            <person name="Martin F.M."/>
        </authorList>
    </citation>
    <scope>NUCLEOTIDE SEQUENCE</scope>
    <source>
        <strain evidence="7">Prilba</strain>
    </source>
</reference>
<dbReference type="PANTHER" id="PTHR10279">
    <property type="entry name" value="ORNITHINE DECARBOXYLASE ANTIZYME"/>
    <property type="match status" value="1"/>
</dbReference>
<comment type="function">
    <text evidence="1">Ornithine decarboxylase (ODC) antizyme protein that negatively regulates ODC activity and intracellular polyamine biosynthesis in response to increased intracellular polyamine levels. Binds to ODC monomers, inhibiting the assembly of the functional ODC homodimer, and targets the monomers for ubiquitin-independent proteolytic destruction by the 26S proteasome.</text>
</comment>
<evidence type="ECO:0000256" key="4">
    <source>
        <dbReference type="ARBA" id="ARBA00017712"/>
    </source>
</evidence>
<dbReference type="InterPro" id="IPR002993">
    <property type="entry name" value="ODC_AZ"/>
</dbReference>
<proteinExistence type="inferred from homology"/>
<evidence type="ECO:0000256" key="1">
    <source>
        <dbReference type="ARBA" id="ARBA00002307"/>
    </source>
</evidence>
<evidence type="ECO:0000256" key="5">
    <source>
        <dbReference type="ARBA" id="ARBA00022758"/>
    </source>
</evidence>
<dbReference type="GO" id="GO:0005737">
    <property type="term" value="C:cytoplasm"/>
    <property type="evidence" value="ECO:0007669"/>
    <property type="project" value="TreeGrafter"/>
</dbReference>
<sequence length="317" mass="33551">MSNTTYLNLSKPTSSPCPTNGRQTVGDGAFYVDAAPSVLAVCHVQGADDMYYYSSTFSGGPGVGTFYTGCLFHDGFIYFSYSGGFDVPKSKCPPDGGSSDCVTGSLASNHSTTFNSFYSSPSKDPRCNPHQSLVYPPTPPIHTSDVVSFPHSSVGPQPILGAPRAEKFSHGLATPPLTPDDSIEDVSVKSNDDALELLTTLFPNHSLMALPYAKSISISSPEMGTSFDGVVLELPGQPKTFYVDGKSAEVVNVRESIVALLDLADEHLQCSALVIALEKASPTLSSLLHALMYVGGAVVTKPDFPVHPAYMLVGLEI</sequence>
<dbReference type="Proteomes" id="UP000759537">
    <property type="component" value="Unassembled WGS sequence"/>
</dbReference>
<comment type="similarity">
    <text evidence="2">Belongs to the ODC antizyme family.</text>
</comment>
<evidence type="ECO:0000313" key="8">
    <source>
        <dbReference type="Proteomes" id="UP000759537"/>
    </source>
</evidence>
<name>A0A9P5N019_9AGAM</name>
<dbReference type="PANTHER" id="PTHR10279:SF10">
    <property type="entry name" value="ORNITHINE DECARBOXYLASE ANTIZYME"/>
    <property type="match status" value="1"/>
</dbReference>
<evidence type="ECO:0000256" key="2">
    <source>
        <dbReference type="ARBA" id="ARBA00008796"/>
    </source>
</evidence>
<dbReference type="Pfam" id="PF02100">
    <property type="entry name" value="ODC_AZ"/>
    <property type="match status" value="1"/>
</dbReference>
<dbReference type="GO" id="GO:0045732">
    <property type="term" value="P:positive regulation of protein catabolic process"/>
    <property type="evidence" value="ECO:0007669"/>
    <property type="project" value="TreeGrafter"/>
</dbReference>
<gene>
    <name evidence="7" type="ORF">DFH94DRAFT_729479</name>
</gene>
<accession>A0A9P5N019</accession>
<feature type="region of interest" description="Disordered" evidence="6">
    <location>
        <begin position="1"/>
        <end position="20"/>
    </location>
</feature>
<dbReference type="OrthoDB" id="5959761at2759"/>
<keyword evidence="8" id="KW-1185">Reference proteome</keyword>
<keyword evidence="5" id="KW-0688">Ribosomal frameshifting</keyword>